<name>A0A7S0TGH2_9STRA</name>
<organism evidence="2">
    <name type="scientific">Skeletonema marinoi</name>
    <dbReference type="NCBI Taxonomy" id="267567"/>
    <lineage>
        <taxon>Eukaryota</taxon>
        <taxon>Sar</taxon>
        <taxon>Stramenopiles</taxon>
        <taxon>Ochrophyta</taxon>
        <taxon>Bacillariophyta</taxon>
        <taxon>Coscinodiscophyceae</taxon>
        <taxon>Thalassiosirophycidae</taxon>
        <taxon>Thalassiosirales</taxon>
        <taxon>Skeletonemataceae</taxon>
        <taxon>Skeletonema</taxon>
        <taxon>Skeletonema marinoi-dohrnii complex</taxon>
    </lineage>
</organism>
<feature type="region of interest" description="Disordered" evidence="1">
    <location>
        <begin position="217"/>
        <end position="254"/>
    </location>
</feature>
<evidence type="ECO:0000256" key="1">
    <source>
        <dbReference type="SAM" id="MobiDB-lite"/>
    </source>
</evidence>
<dbReference type="AlphaFoldDB" id="A0A7S0TGH2"/>
<feature type="compositionally biased region" description="Basic and acidic residues" evidence="1">
    <location>
        <begin position="329"/>
        <end position="340"/>
    </location>
</feature>
<gene>
    <name evidence="2" type="ORF">SMAR0319_LOCUS631</name>
</gene>
<sequence length="564" mass="63203">MWAKSTWQHLNFNSKSCQRNNNLPQVRATTTMRASNIIGICHLGTIVTAAAAFQPIAPVPSLQQRPSTIVLLMAHHPHPHHPFNNPYHPINRRPVDNKHQQQSPVTPLSSSAVDAEVLTEAQELLNEQFYTNNDFDSDGWNKRRSETKDYRTTKEFRTAGGTDSSSGGTPKRQSEVINFDPEQPIFKPLKSADENGEKDPFEEEYDDFMKFQRKQNAQRNHQHVEHFPQPPPPLQQQRPPHHPGMMPPPPPMGEFEFDDFGGEFGDGPFFDMPPPPHHYHHQYPHMMPPMDMPPPHFFGHDGPMDGGPMFMSENSMDEEENYVDRVDFADHGRPVNDRDNTGSVDTFFSDRPATKSNSGQQQQQRGGGGGRRGGPSVYTAEEEELIASMGGMGRSPPPPPPPGRPSTQEFAEAGTQSAMRKYPQSGPAGPMPPQYREEGYLGDSTLKEISMDYGIPITYLADVLATWGVPIPIDPNGRLGDMVTGEQAFAILEAIHTLDVAELHERYAEDDLMNLCDYYDLDIKLAFDFCMERGWALPFGVRTFLRVEQEAELLDALAGDGGMF</sequence>
<feature type="compositionally biased region" description="Polar residues" evidence="1">
    <location>
        <begin position="100"/>
        <end position="110"/>
    </location>
</feature>
<protein>
    <submittedName>
        <fullName evidence="2">Uncharacterized protein</fullName>
    </submittedName>
</protein>
<feature type="compositionally biased region" description="Basic and acidic residues" evidence="1">
    <location>
        <begin position="190"/>
        <end position="199"/>
    </location>
</feature>
<reference evidence="2" key="1">
    <citation type="submission" date="2021-01" db="EMBL/GenBank/DDBJ databases">
        <authorList>
            <person name="Corre E."/>
            <person name="Pelletier E."/>
            <person name="Niang G."/>
            <person name="Scheremetjew M."/>
            <person name="Finn R."/>
            <person name="Kale V."/>
            <person name="Holt S."/>
            <person name="Cochrane G."/>
            <person name="Meng A."/>
            <person name="Brown T."/>
            <person name="Cohen L."/>
        </authorList>
    </citation>
    <scope>NUCLEOTIDE SEQUENCE</scope>
    <source>
        <strain evidence="2">SM1012Hels-07</strain>
    </source>
</reference>
<dbReference type="EMBL" id="HBFJ01000835">
    <property type="protein sequence ID" value="CAD8733482.1"/>
    <property type="molecule type" value="Transcribed_RNA"/>
</dbReference>
<evidence type="ECO:0000313" key="2">
    <source>
        <dbReference type="EMBL" id="CAD8733482.1"/>
    </source>
</evidence>
<feature type="region of interest" description="Disordered" evidence="1">
    <location>
        <begin position="86"/>
        <end position="110"/>
    </location>
</feature>
<feature type="region of interest" description="Disordered" evidence="1">
    <location>
        <begin position="151"/>
        <end position="199"/>
    </location>
</feature>
<feature type="region of interest" description="Disordered" evidence="1">
    <location>
        <begin position="389"/>
        <end position="439"/>
    </location>
</feature>
<feature type="region of interest" description="Disordered" evidence="1">
    <location>
        <begin position="329"/>
        <end position="376"/>
    </location>
</feature>
<accession>A0A7S0TGH2</accession>
<feature type="compositionally biased region" description="Low complexity" evidence="1">
    <location>
        <begin position="158"/>
        <end position="169"/>
    </location>
</feature>
<proteinExistence type="predicted"/>
<feature type="compositionally biased region" description="Pro residues" evidence="1">
    <location>
        <begin position="395"/>
        <end position="404"/>
    </location>
</feature>